<dbReference type="RefSeq" id="WP_156641732.1">
    <property type="nucleotide sequence ID" value="NZ_WOXT01000002.1"/>
</dbReference>
<sequence>MAQMSWTTRWESWRELMGRSGTPQRRRVEAFLQTHPALLYWGDSWFSTPLYLNLARQSLLRITGMAMVVGKPGATASDLFAPNEVDRMIDRINGSPFDVLCLSAGGNDQLSERLAQSFRAWQPPRQQPKITGQAAFDLLMQAGGFAPVLASYTRVLDAVRRKVLPRRPAFRVVGHTYAPLQRIGAPADLTVENIGLIAWIKDDIGPWLWKPMQHVLIDKAEGKAFADLLLFEGFRDGVLEPLTQTFPGLFTYADFEAFLPARQPAFWYDEIHPTEDGFAQLASPFNNAVRSALPPVKWGAVA</sequence>
<evidence type="ECO:0000313" key="2">
    <source>
        <dbReference type="Proteomes" id="UP000479692"/>
    </source>
</evidence>
<organism evidence="1 2">
    <name type="scientific">Noviluteimonas gilva</name>
    <dbReference type="NCBI Taxonomy" id="2682097"/>
    <lineage>
        <taxon>Bacteria</taxon>
        <taxon>Pseudomonadati</taxon>
        <taxon>Pseudomonadota</taxon>
        <taxon>Gammaproteobacteria</taxon>
        <taxon>Lysobacterales</taxon>
        <taxon>Lysobacteraceae</taxon>
        <taxon>Noviluteimonas</taxon>
    </lineage>
</organism>
<comment type="caution">
    <text evidence="1">The sequence shown here is derived from an EMBL/GenBank/DDBJ whole genome shotgun (WGS) entry which is preliminary data.</text>
</comment>
<dbReference type="SUPFAM" id="SSF52266">
    <property type="entry name" value="SGNH hydrolase"/>
    <property type="match status" value="1"/>
</dbReference>
<reference evidence="1 2" key="1">
    <citation type="submission" date="2019-12" db="EMBL/GenBank/DDBJ databases">
        <authorList>
            <person name="Xu J."/>
        </authorList>
    </citation>
    <scope>NUCLEOTIDE SEQUENCE [LARGE SCALE GENOMIC DNA]</scope>
    <source>
        <strain evidence="1 2">HX-5-24</strain>
    </source>
</reference>
<evidence type="ECO:0008006" key="3">
    <source>
        <dbReference type="Google" id="ProtNLM"/>
    </source>
</evidence>
<accession>A0A7C9LLQ1</accession>
<dbReference type="AlphaFoldDB" id="A0A7C9LLQ1"/>
<dbReference type="Proteomes" id="UP000479692">
    <property type="component" value="Unassembled WGS sequence"/>
</dbReference>
<dbReference type="Gene3D" id="3.40.50.1110">
    <property type="entry name" value="SGNH hydrolase"/>
    <property type="match status" value="1"/>
</dbReference>
<gene>
    <name evidence="1" type="ORF">GN331_09525</name>
</gene>
<protein>
    <recommendedName>
        <fullName evidence="3">SGNH hydrolase-type esterase domain-containing protein</fullName>
    </recommendedName>
</protein>
<name>A0A7C9LLQ1_9GAMM</name>
<dbReference type="GO" id="GO:0016788">
    <property type="term" value="F:hydrolase activity, acting on ester bonds"/>
    <property type="evidence" value="ECO:0007669"/>
    <property type="project" value="UniProtKB-ARBA"/>
</dbReference>
<evidence type="ECO:0000313" key="1">
    <source>
        <dbReference type="EMBL" id="MUV14444.1"/>
    </source>
</evidence>
<dbReference type="InterPro" id="IPR036514">
    <property type="entry name" value="SGNH_hydro_sf"/>
</dbReference>
<dbReference type="EMBL" id="WOXT01000002">
    <property type="protein sequence ID" value="MUV14444.1"/>
    <property type="molecule type" value="Genomic_DNA"/>
</dbReference>
<keyword evidence="2" id="KW-1185">Reference proteome</keyword>
<proteinExistence type="predicted"/>